<dbReference type="Proteomes" id="UP000595703">
    <property type="component" value="Chromosome"/>
</dbReference>
<dbReference type="PRINTS" id="PR00038">
    <property type="entry name" value="HTHLUXR"/>
</dbReference>
<dbReference type="Pfam" id="PF00196">
    <property type="entry name" value="GerE"/>
    <property type="match status" value="1"/>
</dbReference>
<dbReference type="SUPFAM" id="SSF46894">
    <property type="entry name" value="C-terminal effector domain of the bipartite response regulators"/>
    <property type="match status" value="1"/>
</dbReference>
<accession>A0A7U3UZE6</accession>
<dbReference type="PANTHER" id="PTHR16305:SF35">
    <property type="entry name" value="TRANSCRIPTIONAL ACTIVATOR DOMAIN"/>
    <property type="match status" value="1"/>
</dbReference>
<proteinExistence type="predicted"/>
<dbReference type="KEGG" id="arev:RVR_8976"/>
<dbReference type="Pfam" id="PF13191">
    <property type="entry name" value="AAA_16"/>
    <property type="match status" value="1"/>
</dbReference>
<dbReference type="GO" id="GO:0004016">
    <property type="term" value="F:adenylate cyclase activity"/>
    <property type="evidence" value="ECO:0007669"/>
    <property type="project" value="TreeGrafter"/>
</dbReference>
<dbReference type="InterPro" id="IPR016032">
    <property type="entry name" value="Sig_transdc_resp-reg_C-effctor"/>
</dbReference>
<reference evidence="4 5" key="2">
    <citation type="journal article" date="2011" name="J. Antibiot.">
        <title>Furaquinocins I and J: novel polyketide isoprenoid hybrid compounds from Streptomyces reveromyceticus SN-593.</title>
        <authorList>
            <person name="Panthee S."/>
            <person name="Takahashi S."/>
            <person name="Takagi H."/>
            <person name="Nogawa T."/>
            <person name="Oowada E."/>
            <person name="Uramoto M."/>
            <person name="Osada H."/>
        </authorList>
    </citation>
    <scope>NUCLEOTIDE SEQUENCE [LARGE SCALE GENOMIC DNA]</scope>
    <source>
        <strain evidence="4 5">SN-593</strain>
    </source>
</reference>
<protein>
    <submittedName>
        <fullName evidence="4">Putative LuxR family transcriptional regulator</fullName>
    </submittedName>
</protein>
<name>A0A7U3UZE6_9ACTN</name>
<evidence type="ECO:0000256" key="2">
    <source>
        <dbReference type="ARBA" id="ARBA00022840"/>
    </source>
</evidence>
<dbReference type="EMBL" id="AP018365">
    <property type="protein sequence ID" value="BBB01520.1"/>
    <property type="molecule type" value="Genomic_DNA"/>
</dbReference>
<dbReference type="PANTHER" id="PTHR16305">
    <property type="entry name" value="TESTICULAR SOLUBLE ADENYLYL CYCLASE"/>
    <property type="match status" value="1"/>
</dbReference>
<organism evidence="4 5">
    <name type="scientific">Actinacidiphila reveromycinica</name>
    <dbReference type="NCBI Taxonomy" id="659352"/>
    <lineage>
        <taxon>Bacteria</taxon>
        <taxon>Bacillati</taxon>
        <taxon>Actinomycetota</taxon>
        <taxon>Actinomycetes</taxon>
        <taxon>Kitasatosporales</taxon>
        <taxon>Streptomycetaceae</taxon>
        <taxon>Actinacidiphila</taxon>
    </lineage>
</organism>
<keyword evidence="2" id="KW-0067">ATP-binding</keyword>
<dbReference type="GO" id="GO:0005737">
    <property type="term" value="C:cytoplasm"/>
    <property type="evidence" value="ECO:0007669"/>
    <property type="project" value="TreeGrafter"/>
</dbReference>
<dbReference type="Gene3D" id="1.25.40.10">
    <property type="entry name" value="Tetratricopeptide repeat domain"/>
    <property type="match status" value="1"/>
</dbReference>
<evidence type="ECO:0000259" key="3">
    <source>
        <dbReference type="PROSITE" id="PS50043"/>
    </source>
</evidence>
<reference evidence="4 5" key="3">
    <citation type="journal article" date="2011" name="Nat. Chem. Biol.">
        <title>Reveromycin A biosynthesis uses RevG and RevJ for stereospecific spiroacetal formation.</title>
        <authorList>
            <person name="Takahashi S."/>
            <person name="Toyoda A."/>
            <person name="Sekiyama Y."/>
            <person name="Takagi H."/>
            <person name="Nogawa T."/>
            <person name="Uramoto M."/>
            <person name="Suzuki R."/>
            <person name="Koshino H."/>
            <person name="Kumano T."/>
            <person name="Panthee S."/>
            <person name="Dairi T."/>
            <person name="Ishikawa J."/>
            <person name="Ikeda H."/>
            <person name="Sakaki Y."/>
            <person name="Osada H."/>
        </authorList>
    </citation>
    <scope>NUCLEOTIDE SEQUENCE [LARGE SCALE GENOMIC DNA]</scope>
    <source>
        <strain evidence="4 5">SN-593</strain>
    </source>
</reference>
<reference evidence="4 5" key="1">
    <citation type="journal article" date="2010" name="J. Bacteriol.">
        <title>Biochemical characterization of a novel indole prenyltransferase from Streptomyces sp. SN-593.</title>
        <authorList>
            <person name="Takahashi S."/>
            <person name="Takagi H."/>
            <person name="Toyoda A."/>
            <person name="Uramoto M."/>
            <person name="Nogawa T."/>
            <person name="Ueki M."/>
            <person name="Sakaki Y."/>
            <person name="Osada H."/>
        </authorList>
    </citation>
    <scope>NUCLEOTIDE SEQUENCE [LARGE SCALE GENOMIC DNA]</scope>
    <source>
        <strain evidence="4 5">SN-593</strain>
    </source>
</reference>
<sequence length="926" mass="95103">MRRPRAAPTGREALLEEGWQRLGLDGGLLLHGPAGIGKSVVLDALAARAADAGATVLRCSPAPADTALPYLGVIDLFARVPEDVVRALPSGPRTALRTALLRGHGPVGPYGGLAVRLAVLEALRLLAARAPVVLVVDGLQWLDAPSTEVLAFAARRLDGADVRIAATERVAGDGPPARARCCPAGAAQVPVPPLDDDDVTLLLLAAGVTLPPSALRGVLHAAAGNPLYALALGRDALRAGGPPVSDGHLPVPPELRALVLDRVRALPEPDRSVLLLAASAARPTLALLRSAAGTDATAAALDAAERCGAVSCDASGTVRFCHPLLPAALCADASGPARRRAHALLAGTVGDPVDAARHLALAHPQEDEATARGVMAAARTARERGDAATAAELAALAAGRTPADRVEAHDRRLLAAAGFACDAGHREESERIAQSVLDTSASAPGRVAARLVLLRNAGQALRAKGPLITDGLREAAGDRALEAKLYDWAALRGLLCGELAQAAEHALLAAGRAAAVGDTGTEVDALSTLARVRALTGEPAAAEAALDQALARADHGPRSWGIQRMRAILTLDSDRVASAREQVLALLDATGGAADVEQDVASLVALTRVQVRAGECREALRTAEHCARVVAEAGLVSAPALYAAALAATFGGDTQDACRLAREAVAASEADGDQLFLLRALAALGQAELFAGDRRRAARAVEPLRRALEIGAAMGAADPPLLCWHADLAEALVTAGETDAAATVLGQARACVTGPVPGSVLASLERTEGLLAAATGHAKEGAVRLRSSAQRLRRLELPVELVRTLTALGAVERRARHRTAARAALTEALEWAERTGAVPLAARAGDELARVGAVARGAASGVSLTPAETRVAELVRGGATNREVAAELFISVKTVEGTLSRLYRKFGVRSRTELAHVMASTAARPQ</sequence>
<dbReference type="InterPro" id="IPR011990">
    <property type="entry name" value="TPR-like_helical_dom_sf"/>
</dbReference>
<dbReference type="InterPro" id="IPR000792">
    <property type="entry name" value="Tscrpt_reg_LuxR_C"/>
</dbReference>
<dbReference type="PROSITE" id="PS50043">
    <property type="entry name" value="HTH_LUXR_2"/>
    <property type="match status" value="1"/>
</dbReference>
<dbReference type="GO" id="GO:0005524">
    <property type="term" value="F:ATP binding"/>
    <property type="evidence" value="ECO:0007669"/>
    <property type="project" value="UniProtKB-KW"/>
</dbReference>
<evidence type="ECO:0000256" key="1">
    <source>
        <dbReference type="ARBA" id="ARBA00022741"/>
    </source>
</evidence>
<dbReference type="InterPro" id="IPR041664">
    <property type="entry name" value="AAA_16"/>
</dbReference>
<evidence type="ECO:0000313" key="4">
    <source>
        <dbReference type="EMBL" id="BBB01520.1"/>
    </source>
</evidence>
<keyword evidence="5" id="KW-1185">Reference proteome</keyword>
<evidence type="ECO:0000313" key="5">
    <source>
        <dbReference type="Proteomes" id="UP000595703"/>
    </source>
</evidence>
<dbReference type="Gene3D" id="1.10.10.10">
    <property type="entry name" value="Winged helix-like DNA-binding domain superfamily/Winged helix DNA-binding domain"/>
    <property type="match status" value="1"/>
</dbReference>
<dbReference type="InterPro" id="IPR027417">
    <property type="entry name" value="P-loop_NTPase"/>
</dbReference>
<feature type="domain" description="HTH luxR-type" evidence="3">
    <location>
        <begin position="857"/>
        <end position="922"/>
    </location>
</feature>
<dbReference type="SMART" id="SM00421">
    <property type="entry name" value="HTH_LUXR"/>
    <property type="match status" value="1"/>
</dbReference>
<dbReference type="SUPFAM" id="SSF52540">
    <property type="entry name" value="P-loop containing nucleoside triphosphate hydrolases"/>
    <property type="match status" value="1"/>
</dbReference>
<gene>
    <name evidence="4" type="ORF">RVR_8976</name>
</gene>
<reference evidence="4 5" key="4">
    <citation type="journal article" date="2020" name="Sci. Rep.">
        <title>beta-carboline chemical signals induce reveromycin production through a LuxR family regulator in Streptomyces sp. SN-593.</title>
        <authorList>
            <person name="Panthee S."/>
            <person name="Kito N."/>
            <person name="Hayashi T."/>
            <person name="Shimizu T."/>
            <person name="Ishikawa J."/>
            <person name="Hamamoto H."/>
            <person name="Osada H."/>
            <person name="Takahashi S."/>
        </authorList>
    </citation>
    <scope>NUCLEOTIDE SEQUENCE [LARGE SCALE GENOMIC DNA]</scope>
    <source>
        <strain evidence="4 5">SN-593</strain>
    </source>
</reference>
<keyword evidence="1" id="KW-0547">Nucleotide-binding</keyword>
<dbReference type="GO" id="GO:0006355">
    <property type="term" value="P:regulation of DNA-templated transcription"/>
    <property type="evidence" value="ECO:0007669"/>
    <property type="project" value="InterPro"/>
</dbReference>
<dbReference type="AlphaFoldDB" id="A0A7U3UZE6"/>
<dbReference type="CDD" id="cd06170">
    <property type="entry name" value="LuxR_C_like"/>
    <property type="match status" value="1"/>
</dbReference>
<dbReference type="GO" id="GO:0003677">
    <property type="term" value="F:DNA binding"/>
    <property type="evidence" value="ECO:0007669"/>
    <property type="project" value="InterPro"/>
</dbReference>
<dbReference type="InterPro" id="IPR036388">
    <property type="entry name" value="WH-like_DNA-bd_sf"/>
</dbReference>